<dbReference type="Proteomes" id="UP000193067">
    <property type="component" value="Unassembled WGS sequence"/>
</dbReference>
<keyword evidence="2" id="KW-1185">Reference proteome</keyword>
<sequence length="240" mass="27129">IRNSRLKGFKIPGCDEILKATLFADDTTAYLSQSDDFGELQMILNKWCSASKAKFNIGKTEILPIGHAEYRHEMARVYQDTGKWKGYPERAKMVGDGDAVRILGAFVGNGVNQSLIWEPRMAKLQEILDRWAVSHTTVMGKKHIAQMFVSGVTQFMTCVQRMPRTIAERLKKMIGTMIWEGKNRPPIAIEYLYKPPRLGGLGLVDIDARNDAIDIVWLRDYLSLGKSRPKWALVADDIIA</sequence>
<dbReference type="STRING" id="1353009.A0A1Y2IK05"/>
<evidence type="ECO:0000313" key="1">
    <source>
        <dbReference type="EMBL" id="OSD00923.1"/>
    </source>
</evidence>
<evidence type="ECO:0008006" key="3">
    <source>
        <dbReference type="Google" id="ProtNLM"/>
    </source>
</evidence>
<gene>
    <name evidence="1" type="ORF">PYCCODRAFT_1351061</name>
</gene>
<name>A0A1Y2IK05_TRAC3</name>
<feature type="non-terminal residue" evidence="1">
    <location>
        <position position="1"/>
    </location>
</feature>
<accession>A0A1Y2IK05</accession>
<organism evidence="1 2">
    <name type="scientific">Trametes coccinea (strain BRFM310)</name>
    <name type="common">Pycnoporus coccineus</name>
    <dbReference type="NCBI Taxonomy" id="1353009"/>
    <lineage>
        <taxon>Eukaryota</taxon>
        <taxon>Fungi</taxon>
        <taxon>Dikarya</taxon>
        <taxon>Basidiomycota</taxon>
        <taxon>Agaricomycotina</taxon>
        <taxon>Agaricomycetes</taxon>
        <taxon>Polyporales</taxon>
        <taxon>Polyporaceae</taxon>
        <taxon>Trametes</taxon>
    </lineage>
</organism>
<feature type="non-terminal residue" evidence="1">
    <location>
        <position position="240"/>
    </location>
</feature>
<dbReference type="OrthoDB" id="2205812at2759"/>
<protein>
    <recommendedName>
        <fullName evidence="3">Reverse transcriptase domain-containing protein</fullName>
    </recommendedName>
</protein>
<dbReference type="EMBL" id="KZ084115">
    <property type="protein sequence ID" value="OSD00923.1"/>
    <property type="molecule type" value="Genomic_DNA"/>
</dbReference>
<proteinExistence type="predicted"/>
<reference evidence="1 2" key="1">
    <citation type="journal article" date="2015" name="Biotechnol. Biofuels">
        <title>Enhanced degradation of softwood versus hardwood by the white-rot fungus Pycnoporus coccineus.</title>
        <authorList>
            <person name="Couturier M."/>
            <person name="Navarro D."/>
            <person name="Chevret D."/>
            <person name="Henrissat B."/>
            <person name="Piumi F."/>
            <person name="Ruiz-Duenas F.J."/>
            <person name="Martinez A.T."/>
            <person name="Grigoriev I.V."/>
            <person name="Riley R."/>
            <person name="Lipzen A."/>
            <person name="Berrin J.G."/>
            <person name="Master E.R."/>
            <person name="Rosso M.N."/>
        </authorList>
    </citation>
    <scope>NUCLEOTIDE SEQUENCE [LARGE SCALE GENOMIC DNA]</scope>
    <source>
        <strain evidence="1 2">BRFM310</strain>
    </source>
</reference>
<evidence type="ECO:0000313" key="2">
    <source>
        <dbReference type="Proteomes" id="UP000193067"/>
    </source>
</evidence>
<dbReference type="AlphaFoldDB" id="A0A1Y2IK05"/>